<keyword evidence="2" id="KW-0378">Hydrolase</keyword>
<dbReference type="Proteomes" id="UP000216020">
    <property type="component" value="Unassembled WGS sequence"/>
</dbReference>
<dbReference type="InterPro" id="IPR001375">
    <property type="entry name" value="Peptidase_S9_cat"/>
</dbReference>
<dbReference type="OrthoDB" id="9801421at2"/>
<dbReference type="Gene3D" id="2.130.10.120">
    <property type="entry name" value="Prolyl oligopeptidase, N-terminal domain"/>
    <property type="match status" value="1"/>
</dbReference>
<dbReference type="InterPro" id="IPR002470">
    <property type="entry name" value="Peptidase_S9A"/>
</dbReference>
<feature type="domain" description="Peptidase S9 prolyl oligopeptidase catalytic" evidence="5">
    <location>
        <begin position="506"/>
        <end position="709"/>
    </location>
</feature>
<dbReference type="PANTHER" id="PTHR42881:SF13">
    <property type="entry name" value="PROLYL ENDOPEPTIDASE"/>
    <property type="match status" value="1"/>
</dbReference>
<evidence type="ECO:0000313" key="8">
    <source>
        <dbReference type="Proteomes" id="UP000216020"/>
    </source>
</evidence>
<dbReference type="InterPro" id="IPR023302">
    <property type="entry name" value="Pept_S9A_N"/>
</dbReference>
<dbReference type="AlphaFoldDB" id="A0A261S440"/>
<proteinExistence type="predicted"/>
<comment type="caution">
    <text evidence="7">The sequence shown here is derived from an EMBL/GenBank/DDBJ whole genome shotgun (WGS) entry which is preliminary data.</text>
</comment>
<protein>
    <submittedName>
        <fullName evidence="7">Peptidase S9</fullName>
    </submittedName>
</protein>
<dbReference type="Pfam" id="PF00326">
    <property type="entry name" value="Peptidase_S9"/>
    <property type="match status" value="1"/>
</dbReference>
<evidence type="ECO:0000256" key="2">
    <source>
        <dbReference type="ARBA" id="ARBA00022801"/>
    </source>
</evidence>
<dbReference type="PRINTS" id="PR00862">
    <property type="entry name" value="PROLIGOPTASE"/>
</dbReference>
<evidence type="ECO:0000313" key="7">
    <source>
        <dbReference type="EMBL" id="OZI31712.1"/>
    </source>
</evidence>
<evidence type="ECO:0000256" key="1">
    <source>
        <dbReference type="ARBA" id="ARBA00022670"/>
    </source>
</evidence>
<reference evidence="8" key="1">
    <citation type="submission" date="2017-05" db="EMBL/GenBank/DDBJ databases">
        <title>Complete and WGS of Bordetella genogroups.</title>
        <authorList>
            <person name="Spilker T."/>
            <person name="Lipuma J."/>
        </authorList>
    </citation>
    <scope>NUCLEOTIDE SEQUENCE [LARGE SCALE GENOMIC DNA]</scope>
    <source>
        <strain evidence="8">AU16122</strain>
    </source>
</reference>
<dbReference type="GO" id="GO:0004252">
    <property type="term" value="F:serine-type endopeptidase activity"/>
    <property type="evidence" value="ECO:0007669"/>
    <property type="project" value="InterPro"/>
</dbReference>
<evidence type="ECO:0000259" key="6">
    <source>
        <dbReference type="Pfam" id="PF02897"/>
    </source>
</evidence>
<dbReference type="SUPFAM" id="SSF50993">
    <property type="entry name" value="Peptidase/esterase 'gauge' domain"/>
    <property type="match status" value="1"/>
</dbReference>
<keyword evidence="1" id="KW-0645">Protease</keyword>
<gene>
    <name evidence="7" type="ORF">CAL29_27950</name>
</gene>
<dbReference type="EMBL" id="NEVM01000005">
    <property type="protein sequence ID" value="OZI31712.1"/>
    <property type="molecule type" value="Genomic_DNA"/>
</dbReference>
<keyword evidence="3" id="KW-0720">Serine protease</keyword>
<sequence>MQHERSSSPETSADSAGQAGQDPYRYLESLDSPAVEKWVTAQNRRTLDAFGKGPEFDAMVERLTALYDSEDRIVTCSRCGDWGYNTWTDADHPLGLVRRTPWQAWLDRSPVWETVLDVDALDLNRNAEDGEDETRWTLQDFELRHPDYTRALVSLSPDGADACIVMEFDVEARCFVEDGFEILDEGQHSIGWIDGDTVYVGWDDSAAHEEPALTNAGNPRQIRKWRRGTPLETAPVEFECAQSDISVNVWYDYIQRRHLAARATAFFRTDWYWLDEAAGQWRQYDVPADAEIDEWQGWLFITLRADWRVGGQSHPTGCLLAIRREAFLAGGRDFDVLFTPGPRRVLDDLDFTRHWVLVAEREDSVPRLTLWRLPAGEGGDWTPRPYPLPPESEVSLESVDAERDDTVLIHVDHFLVPPSLYYADLGDAGGGAADWRLLSQMPPKFDVAGMSAQLRYAAAPDGVSIPYWVIGRLPAPGDAPLPCQLYGYGGFEEALDAPAYSATTGMTWLERGGVYAIACIRGGGEFGPAWHQAAVREKRQVAFDDFIAVARALVDTGVTTPRQLSISGASNGGLLTAACMVQRPGLFGAVLSDVPVLDMARFHKLLQGATWTEEYGDPDDARVLPALLAYSPYHRMRADVDYPPVLFSASASDDRVHPGHARKMAAKMQAQGHEDVWYLERREGGHGAGVDARTMARTAALEAGFLWAKTNP</sequence>
<feature type="region of interest" description="Disordered" evidence="4">
    <location>
        <begin position="1"/>
        <end position="26"/>
    </location>
</feature>
<dbReference type="Gene3D" id="3.40.50.1820">
    <property type="entry name" value="alpha/beta hydrolase"/>
    <property type="match status" value="1"/>
</dbReference>
<dbReference type="GO" id="GO:0070012">
    <property type="term" value="F:oligopeptidase activity"/>
    <property type="evidence" value="ECO:0007669"/>
    <property type="project" value="TreeGrafter"/>
</dbReference>
<evidence type="ECO:0000256" key="3">
    <source>
        <dbReference type="ARBA" id="ARBA00022825"/>
    </source>
</evidence>
<dbReference type="GO" id="GO:0005829">
    <property type="term" value="C:cytosol"/>
    <property type="evidence" value="ECO:0007669"/>
    <property type="project" value="TreeGrafter"/>
</dbReference>
<name>A0A261S440_9BORD</name>
<evidence type="ECO:0000259" key="5">
    <source>
        <dbReference type="Pfam" id="PF00326"/>
    </source>
</evidence>
<keyword evidence="8" id="KW-1185">Reference proteome</keyword>
<dbReference type="SUPFAM" id="SSF53474">
    <property type="entry name" value="alpha/beta-Hydrolases"/>
    <property type="match status" value="1"/>
</dbReference>
<evidence type="ECO:0000256" key="4">
    <source>
        <dbReference type="SAM" id="MobiDB-lite"/>
    </source>
</evidence>
<dbReference type="Pfam" id="PF02897">
    <property type="entry name" value="Peptidase_S9_N"/>
    <property type="match status" value="1"/>
</dbReference>
<dbReference type="PANTHER" id="PTHR42881">
    <property type="entry name" value="PROLYL ENDOPEPTIDASE"/>
    <property type="match status" value="1"/>
</dbReference>
<dbReference type="InterPro" id="IPR051167">
    <property type="entry name" value="Prolyl_oligopep/macrocyclase"/>
</dbReference>
<accession>A0A261S440</accession>
<dbReference type="GO" id="GO:0006508">
    <property type="term" value="P:proteolysis"/>
    <property type="evidence" value="ECO:0007669"/>
    <property type="project" value="UniProtKB-KW"/>
</dbReference>
<dbReference type="InterPro" id="IPR029058">
    <property type="entry name" value="AB_hydrolase_fold"/>
</dbReference>
<feature type="domain" description="Peptidase S9A N-terminal" evidence="6">
    <location>
        <begin position="11"/>
        <end position="425"/>
    </location>
</feature>
<dbReference type="RefSeq" id="WP_094856118.1">
    <property type="nucleotide sequence ID" value="NZ_NEVM01000005.1"/>
</dbReference>
<organism evidence="7 8">
    <name type="scientific">Bordetella genomosp. 10</name>
    <dbReference type="NCBI Taxonomy" id="1416804"/>
    <lineage>
        <taxon>Bacteria</taxon>
        <taxon>Pseudomonadati</taxon>
        <taxon>Pseudomonadota</taxon>
        <taxon>Betaproteobacteria</taxon>
        <taxon>Burkholderiales</taxon>
        <taxon>Alcaligenaceae</taxon>
        <taxon>Bordetella</taxon>
    </lineage>
</organism>